<dbReference type="AlphaFoldDB" id="A0A7Z0ILI9"/>
<dbReference type="Gene3D" id="1.10.1660.10">
    <property type="match status" value="1"/>
</dbReference>
<evidence type="ECO:0000259" key="2">
    <source>
        <dbReference type="PROSITE" id="PS50937"/>
    </source>
</evidence>
<dbReference type="EMBL" id="JACBZS010000001">
    <property type="protein sequence ID" value="NYI71643.1"/>
    <property type="molecule type" value="Genomic_DNA"/>
</dbReference>
<dbReference type="GO" id="GO:0003677">
    <property type="term" value="F:DNA binding"/>
    <property type="evidence" value="ECO:0007669"/>
    <property type="project" value="UniProtKB-KW"/>
</dbReference>
<dbReference type="PROSITE" id="PS50937">
    <property type="entry name" value="HTH_MERR_2"/>
    <property type="match status" value="1"/>
</dbReference>
<dbReference type="PANTHER" id="PTHR30204:SF97">
    <property type="entry name" value="MERR FAMILY REGULATORY PROTEIN"/>
    <property type="match status" value="1"/>
</dbReference>
<accession>A0A7Z0ILI9</accession>
<dbReference type="CDD" id="cd01282">
    <property type="entry name" value="HTH_MerR-like_sg3"/>
    <property type="match status" value="1"/>
</dbReference>
<reference evidence="3 4" key="1">
    <citation type="submission" date="2020-07" db="EMBL/GenBank/DDBJ databases">
        <title>Sequencing the genomes of 1000 actinobacteria strains.</title>
        <authorList>
            <person name="Klenk H.-P."/>
        </authorList>
    </citation>
    <scope>NUCLEOTIDE SEQUENCE [LARGE SCALE GENOMIC DNA]</scope>
    <source>
        <strain evidence="3 4">DSM 103164</strain>
    </source>
</reference>
<dbReference type="InterPro" id="IPR009061">
    <property type="entry name" value="DNA-bd_dom_put_sf"/>
</dbReference>
<dbReference type="SMART" id="SM00422">
    <property type="entry name" value="HTH_MERR"/>
    <property type="match status" value="1"/>
</dbReference>
<dbReference type="Proteomes" id="UP000527616">
    <property type="component" value="Unassembled WGS sequence"/>
</dbReference>
<dbReference type="SUPFAM" id="SSF46955">
    <property type="entry name" value="Putative DNA-binding domain"/>
    <property type="match status" value="1"/>
</dbReference>
<evidence type="ECO:0000313" key="3">
    <source>
        <dbReference type="EMBL" id="NYI71643.1"/>
    </source>
</evidence>
<gene>
    <name evidence="3" type="ORF">GGQ54_002203</name>
</gene>
<keyword evidence="1 3" id="KW-0238">DNA-binding</keyword>
<dbReference type="PANTHER" id="PTHR30204">
    <property type="entry name" value="REDOX-CYCLING DRUG-SENSING TRANSCRIPTIONAL ACTIVATOR SOXR"/>
    <property type="match status" value="1"/>
</dbReference>
<protein>
    <submittedName>
        <fullName evidence="3">DNA-binding transcriptional MerR regulator</fullName>
    </submittedName>
</protein>
<dbReference type="Pfam" id="PF13411">
    <property type="entry name" value="MerR_1"/>
    <property type="match status" value="1"/>
</dbReference>
<dbReference type="RefSeq" id="WP_246292620.1">
    <property type="nucleotide sequence ID" value="NZ_JACBZS010000001.1"/>
</dbReference>
<organism evidence="3 4">
    <name type="scientific">Naumannella cuiyingiana</name>
    <dbReference type="NCBI Taxonomy" id="1347891"/>
    <lineage>
        <taxon>Bacteria</taxon>
        <taxon>Bacillati</taxon>
        <taxon>Actinomycetota</taxon>
        <taxon>Actinomycetes</taxon>
        <taxon>Propionibacteriales</taxon>
        <taxon>Propionibacteriaceae</taxon>
        <taxon>Naumannella</taxon>
    </lineage>
</organism>
<dbReference type="InterPro" id="IPR000551">
    <property type="entry name" value="MerR-type_HTH_dom"/>
</dbReference>
<dbReference type="InterPro" id="IPR047057">
    <property type="entry name" value="MerR_fam"/>
</dbReference>
<dbReference type="GO" id="GO:0003700">
    <property type="term" value="F:DNA-binding transcription factor activity"/>
    <property type="evidence" value="ECO:0007669"/>
    <property type="project" value="InterPro"/>
</dbReference>
<name>A0A7Z0ILI9_9ACTN</name>
<evidence type="ECO:0000256" key="1">
    <source>
        <dbReference type="ARBA" id="ARBA00023125"/>
    </source>
</evidence>
<feature type="domain" description="HTH merR-type" evidence="2">
    <location>
        <begin position="9"/>
        <end position="77"/>
    </location>
</feature>
<sequence length="123" mass="13624">MTTTNSVSGLRIGDLAAATGASARSLRYYEQQELITSERSLGGQRHYDDATVERVRLIRQLLAAGLGTETIREVLPCVHDPAARTPWLAERLAAELDRIDDRIDCLQRTRTTLAAVIKDYRAG</sequence>
<proteinExistence type="predicted"/>
<comment type="caution">
    <text evidence="3">The sequence shown here is derived from an EMBL/GenBank/DDBJ whole genome shotgun (WGS) entry which is preliminary data.</text>
</comment>
<keyword evidence="4" id="KW-1185">Reference proteome</keyword>
<dbReference type="PRINTS" id="PR00040">
    <property type="entry name" value="HTHMERR"/>
</dbReference>
<evidence type="ECO:0000313" key="4">
    <source>
        <dbReference type="Proteomes" id="UP000527616"/>
    </source>
</evidence>